<gene>
    <name evidence="2" type="ORF">B0H17DRAFT_1130322</name>
</gene>
<protein>
    <submittedName>
        <fullName evidence="2">Uncharacterized protein</fullName>
    </submittedName>
</protein>
<dbReference type="Proteomes" id="UP001221757">
    <property type="component" value="Unassembled WGS sequence"/>
</dbReference>
<evidence type="ECO:0000313" key="2">
    <source>
        <dbReference type="EMBL" id="KAJ7697730.1"/>
    </source>
</evidence>
<proteinExistence type="predicted"/>
<comment type="caution">
    <text evidence="2">The sequence shown here is derived from an EMBL/GenBank/DDBJ whole genome shotgun (WGS) entry which is preliminary data.</text>
</comment>
<evidence type="ECO:0000313" key="3">
    <source>
        <dbReference type="Proteomes" id="UP001221757"/>
    </source>
</evidence>
<keyword evidence="3" id="KW-1185">Reference proteome</keyword>
<evidence type="ECO:0000256" key="1">
    <source>
        <dbReference type="SAM" id="MobiDB-lite"/>
    </source>
</evidence>
<dbReference type="AlphaFoldDB" id="A0AAD7GJC6"/>
<feature type="region of interest" description="Disordered" evidence="1">
    <location>
        <begin position="1"/>
        <end position="96"/>
    </location>
</feature>
<organism evidence="2 3">
    <name type="scientific">Mycena rosella</name>
    <name type="common">Pink bonnet</name>
    <name type="synonym">Agaricus rosellus</name>
    <dbReference type="NCBI Taxonomy" id="1033263"/>
    <lineage>
        <taxon>Eukaryota</taxon>
        <taxon>Fungi</taxon>
        <taxon>Dikarya</taxon>
        <taxon>Basidiomycota</taxon>
        <taxon>Agaricomycotina</taxon>
        <taxon>Agaricomycetes</taxon>
        <taxon>Agaricomycetidae</taxon>
        <taxon>Agaricales</taxon>
        <taxon>Marasmiineae</taxon>
        <taxon>Mycenaceae</taxon>
        <taxon>Mycena</taxon>
    </lineage>
</organism>
<feature type="compositionally biased region" description="Polar residues" evidence="1">
    <location>
        <begin position="48"/>
        <end position="59"/>
    </location>
</feature>
<sequence length="225" mass="23280">MSHLGLNFGQNPTPVSNGPVVNAVAGLTPVGNPAGNPSAQAQGVPPTGGNTASSTATPQGSGGNPAVPQGQNPQPGGSPATNPGPSPNPTPQIRVHGPAAPTLAEAQTEIARLSALVVNLQNKTSTETMFADPDSIACAKALANAEPKKPLPALEPGFQASALDVERYLGFDRDQLPQNANNMSYVFCSSQLSRRNRVNFRVNARRQRVNAHFNVLSPSNAAIRQ</sequence>
<feature type="compositionally biased region" description="Low complexity" evidence="1">
    <location>
        <begin position="64"/>
        <end position="80"/>
    </location>
</feature>
<reference evidence="2" key="1">
    <citation type="submission" date="2023-03" db="EMBL/GenBank/DDBJ databases">
        <title>Massive genome expansion in bonnet fungi (Mycena s.s.) driven by repeated elements and novel gene families across ecological guilds.</title>
        <authorList>
            <consortium name="Lawrence Berkeley National Laboratory"/>
            <person name="Harder C.B."/>
            <person name="Miyauchi S."/>
            <person name="Viragh M."/>
            <person name="Kuo A."/>
            <person name="Thoen E."/>
            <person name="Andreopoulos B."/>
            <person name="Lu D."/>
            <person name="Skrede I."/>
            <person name="Drula E."/>
            <person name="Henrissat B."/>
            <person name="Morin E."/>
            <person name="Kohler A."/>
            <person name="Barry K."/>
            <person name="LaButti K."/>
            <person name="Morin E."/>
            <person name="Salamov A."/>
            <person name="Lipzen A."/>
            <person name="Mereny Z."/>
            <person name="Hegedus B."/>
            <person name="Baldrian P."/>
            <person name="Stursova M."/>
            <person name="Weitz H."/>
            <person name="Taylor A."/>
            <person name="Grigoriev I.V."/>
            <person name="Nagy L.G."/>
            <person name="Martin F."/>
            <person name="Kauserud H."/>
        </authorList>
    </citation>
    <scope>NUCLEOTIDE SEQUENCE</scope>
    <source>
        <strain evidence="2">CBHHK067</strain>
    </source>
</reference>
<accession>A0AAD7GJC6</accession>
<dbReference type="EMBL" id="JARKIE010000029">
    <property type="protein sequence ID" value="KAJ7697730.1"/>
    <property type="molecule type" value="Genomic_DNA"/>
</dbReference>
<name>A0AAD7GJC6_MYCRO</name>